<sequence>MSVRERSNSADLSDNELSVLARAASLSAFLLVMGFEGQWNENVR</sequence>
<reference evidence="1" key="1">
    <citation type="submission" date="2015-08" db="EMBL/GenBank/DDBJ databases">
        <title>Complete DNA Sequence of Pseudomonas syringae pv. actinidiae, the Causal Agent of Kiwifruit Canker Disease.</title>
        <authorList>
            <person name="Rikkerink E.H.A."/>
            <person name="Fineran P.C."/>
        </authorList>
    </citation>
    <scope>NUCLEOTIDE SEQUENCE</scope>
    <source>
        <strain evidence="1">KHM 243</strain>
        <plasmid evidence="1">pKHM-1</plasmid>
    </source>
</reference>
<dbReference type="AlphaFoldDB" id="A0A0K2S3Q6"/>
<dbReference type="EMBL" id="AP014939">
    <property type="protein sequence ID" value="BAS21734.1"/>
    <property type="molecule type" value="Genomic_DNA"/>
</dbReference>
<geneLocation type="plasmid" evidence="1">
    <name>pKHM-1</name>
</geneLocation>
<protein>
    <submittedName>
        <fullName evidence="1">Uncharacterized protein</fullName>
    </submittedName>
</protein>
<proteinExistence type="predicted"/>
<organism evidence="1">
    <name type="scientific">Citrobacter freundii</name>
    <dbReference type="NCBI Taxonomy" id="546"/>
    <lineage>
        <taxon>Bacteria</taxon>
        <taxon>Pseudomonadati</taxon>
        <taxon>Pseudomonadota</taxon>
        <taxon>Gammaproteobacteria</taxon>
        <taxon>Enterobacterales</taxon>
        <taxon>Enterobacteriaceae</taxon>
        <taxon>Citrobacter</taxon>
        <taxon>Citrobacter freundii complex</taxon>
    </lineage>
</organism>
<accession>A0A0K2S3Q6</accession>
<evidence type="ECO:0000313" key="1">
    <source>
        <dbReference type="EMBL" id="BAS21734.1"/>
    </source>
</evidence>
<name>A0A0K2S3Q6_CITFR</name>
<keyword evidence="1" id="KW-0614">Plasmid</keyword>